<dbReference type="PANTHER" id="PTHR30050">
    <property type="entry name" value="CHROMOSOMAL REPLICATION INITIATOR PROTEIN DNAA"/>
    <property type="match status" value="1"/>
</dbReference>
<gene>
    <name evidence="4" type="ORF">SAMN06295960_4145</name>
</gene>
<dbReference type="Pfam" id="PF00308">
    <property type="entry name" value="Bac_DnaA"/>
    <property type="match status" value="1"/>
</dbReference>
<keyword evidence="5" id="KW-1185">Reference proteome</keyword>
<dbReference type="InterPro" id="IPR013317">
    <property type="entry name" value="DnaA_dom"/>
</dbReference>
<dbReference type="PRINTS" id="PR00051">
    <property type="entry name" value="DNAA"/>
</dbReference>
<dbReference type="GO" id="GO:0006260">
    <property type="term" value="P:DNA replication"/>
    <property type="evidence" value="ECO:0007669"/>
    <property type="project" value="TreeGrafter"/>
</dbReference>
<dbReference type="AlphaFoldDB" id="A0A1X7LT41"/>
<dbReference type="EMBL" id="FXAZ01000007">
    <property type="protein sequence ID" value="SMG56493.1"/>
    <property type="molecule type" value="Genomic_DNA"/>
</dbReference>
<dbReference type="CDD" id="cd00009">
    <property type="entry name" value="AAA"/>
    <property type="match status" value="1"/>
</dbReference>
<dbReference type="SUPFAM" id="SSF52540">
    <property type="entry name" value="P-loop containing nucleoside triphosphate hydrolases"/>
    <property type="match status" value="1"/>
</dbReference>
<feature type="compositionally biased region" description="Basic and acidic residues" evidence="2">
    <location>
        <begin position="7"/>
        <end position="24"/>
    </location>
</feature>
<comment type="similarity">
    <text evidence="1">Belongs to the DnaA family.</text>
</comment>
<dbReference type="InterPro" id="IPR027417">
    <property type="entry name" value="P-loop_NTPase"/>
</dbReference>
<keyword evidence="1" id="KW-0235">DNA replication</keyword>
<dbReference type="InterPro" id="IPR020591">
    <property type="entry name" value="Chromosome_initiator_DnaA-like"/>
</dbReference>
<feature type="region of interest" description="Disordered" evidence="2">
    <location>
        <begin position="1"/>
        <end position="47"/>
    </location>
</feature>
<feature type="domain" description="AAA+ ATPase" evidence="3">
    <location>
        <begin position="131"/>
        <end position="253"/>
    </location>
</feature>
<evidence type="ECO:0000256" key="1">
    <source>
        <dbReference type="RuleBase" id="RU004227"/>
    </source>
</evidence>
<dbReference type="SMART" id="SM00382">
    <property type="entry name" value="AAA"/>
    <property type="match status" value="1"/>
</dbReference>
<dbReference type="Gene3D" id="3.40.50.300">
    <property type="entry name" value="P-loop containing nucleotide triphosphate hydrolases"/>
    <property type="match status" value="1"/>
</dbReference>
<dbReference type="InterPro" id="IPR003593">
    <property type="entry name" value="AAA+_ATPase"/>
</dbReference>
<evidence type="ECO:0000259" key="3">
    <source>
        <dbReference type="SMART" id="SM00382"/>
    </source>
</evidence>
<dbReference type="GO" id="GO:0005524">
    <property type="term" value="F:ATP binding"/>
    <property type="evidence" value="ECO:0007669"/>
    <property type="project" value="InterPro"/>
</dbReference>
<reference evidence="4 5" key="1">
    <citation type="submission" date="2017-04" db="EMBL/GenBank/DDBJ databases">
        <authorList>
            <person name="Afonso C.L."/>
            <person name="Miller P.J."/>
            <person name="Scott M.A."/>
            <person name="Spackman E."/>
            <person name="Goraichik I."/>
            <person name="Dimitrov K.M."/>
            <person name="Suarez D.L."/>
            <person name="Swayne D.E."/>
        </authorList>
    </citation>
    <scope>NUCLEOTIDE SEQUENCE [LARGE SCALE GENOMIC DNA]</scope>
    <source>
        <strain evidence="4 5">11</strain>
    </source>
</reference>
<dbReference type="STRING" id="1852522.SAMN06295960_4145"/>
<evidence type="ECO:0000313" key="5">
    <source>
        <dbReference type="Proteomes" id="UP000193834"/>
    </source>
</evidence>
<evidence type="ECO:0000256" key="2">
    <source>
        <dbReference type="SAM" id="MobiDB-lite"/>
    </source>
</evidence>
<dbReference type="OrthoDB" id="1655960at2"/>
<evidence type="ECO:0000313" key="4">
    <source>
        <dbReference type="EMBL" id="SMG56493.1"/>
    </source>
</evidence>
<protein>
    <submittedName>
        <fullName evidence="4">DNA replication protein DnaC</fullName>
    </submittedName>
</protein>
<accession>A0A1X7LT41</accession>
<name>A0A1X7LT41_9BACL</name>
<proteinExistence type="inferred from homology"/>
<organism evidence="4 5">
    <name type="scientific">Paenibacillus aquistagni</name>
    <dbReference type="NCBI Taxonomy" id="1852522"/>
    <lineage>
        <taxon>Bacteria</taxon>
        <taxon>Bacillati</taxon>
        <taxon>Bacillota</taxon>
        <taxon>Bacilli</taxon>
        <taxon>Bacillales</taxon>
        <taxon>Paenibacillaceae</taxon>
        <taxon>Paenibacillus</taxon>
    </lineage>
</organism>
<dbReference type="PANTHER" id="PTHR30050:SF10">
    <property type="entry name" value="PHAGE-LIKE ELEMENT PBSX PROTEIN XKDC"/>
    <property type="match status" value="1"/>
</dbReference>
<dbReference type="NCBIfam" id="NF005378">
    <property type="entry name" value="PRK06921.1"/>
    <property type="match status" value="1"/>
</dbReference>
<dbReference type="Proteomes" id="UP000193834">
    <property type="component" value="Unassembled WGS sequence"/>
</dbReference>
<sequence>MKSIKQATKEFDMEEIRRRAAEARKKARLRSSTSDTKRDGSHQNSYRCPKCKDEEGFLTRSEDGAEIWRICDCKGARRSERLFKSSSITEKFQQKSFNSFSLNVDPGVLSAYHCAKEYAKTFGDLIKSKEKNNGIALLGQVGSGKTHLLMAIANHLIRHGVQVVYFPWVEGFNEIKDNLSLLDERIQQLQKAEVLYIDDVFKGRSRPTEFQIEQLFAIVNYRYLEGKPIMISSEKTMNEMCEFDQAIGSRISEMCENFTVVIDREMTSNYRLRKDKVVL</sequence>